<name>G9MIV9_HYPVG</name>
<reference evidence="1 2" key="1">
    <citation type="journal article" date="2011" name="Genome Biol.">
        <title>Comparative genome sequence analysis underscores mycoparasitism as the ancestral life style of Trichoderma.</title>
        <authorList>
            <person name="Kubicek C.P."/>
            <person name="Herrera-Estrella A."/>
            <person name="Seidl-Seiboth V."/>
            <person name="Martinez D.A."/>
            <person name="Druzhinina I.S."/>
            <person name="Thon M."/>
            <person name="Zeilinger S."/>
            <person name="Casas-Flores S."/>
            <person name="Horwitz B.A."/>
            <person name="Mukherjee P.K."/>
            <person name="Mukherjee M."/>
            <person name="Kredics L."/>
            <person name="Alcaraz L.D."/>
            <person name="Aerts A."/>
            <person name="Antal Z."/>
            <person name="Atanasova L."/>
            <person name="Cervantes-Badillo M.G."/>
            <person name="Challacombe J."/>
            <person name="Chertkov O."/>
            <person name="McCluskey K."/>
            <person name="Coulpier F."/>
            <person name="Deshpande N."/>
            <person name="von Doehren H."/>
            <person name="Ebbole D.J."/>
            <person name="Esquivel-Naranjo E.U."/>
            <person name="Fekete E."/>
            <person name="Flipphi M."/>
            <person name="Glaser F."/>
            <person name="Gomez-Rodriguez E.Y."/>
            <person name="Gruber S."/>
            <person name="Han C."/>
            <person name="Henrissat B."/>
            <person name="Hermosa R."/>
            <person name="Hernandez-Onate M."/>
            <person name="Karaffa L."/>
            <person name="Kosti I."/>
            <person name="Le Crom S."/>
            <person name="Lindquist E."/>
            <person name="Lucas S."/>
            <person name="Luebeck M."/>
            <person name="Luebeck P.S."/>
            <person name="Margeot A."/>
            <person name="Metz B."/>
            <person name="Misra M."/>
            <person name="Nevalainen H."/>
            <person name="Omann M."/>
            <person name="Packer N."/>
            <person name="Perrone G."/>
            <person name="Uresti-Rivera E.E."/>
            <person name="Salamov A."/>
            <person name="Schmoll M."/>
            <person name="Seiboth B."/>
            <person name="Shapiro H."/>
            <person name="Sukno S."/>
            <person name="Tamayo-Ramos J.A."/>
            <person name="Tisch D."/>
            <person name="Wiest A."/>
            <person name="Wilkinson H.H."/>
            <person name="Zhang M."/>
            <person name="Coutinho P.M."/>
            <person name="Kenerley C.M."/>
            <person name="Monte E."/>
            <person name="Baker S.E."/>
            <person name="Grigoriev I.V."/>
        </authorList>
    </citation>
    <scope>NUCLEOTIDE SEQUENCE [LARGE SCALE GENOMIC DNA]</scope>
    <source>
        <strain evidence="2">Gv29-8 / FGSC 10586</strain>
    </source>
</reference>
<dbReference type="GeneID" id="25790032"/>
<dbReference type="eggNOG" id="ENOG502T0NZ">
    <property type="taxonomic scope" value="Eukaryota"/>
</dbReference>
<dbReference type="VEuPathDB" id="FungiDB:TRIVIDRAFT_198390"/>
<dbReference type="InParanoid" id="G9MIV9"/>
<dbReference type="EMBL" id="ABDF02000003">
    <property type="protein sequence ID" value="EHK25425.1"/>
    <property type="molecule type" value="Genomic_DNA"/>
</dbReference>
<dbReference type="HOGENOM" id="CLU_2372712_0_0_1"/>
<dbReference type="AlphaFoldDB" id="G9MIV9"/>
<gene>
    <name evidence="1" type="ORF">TRIVIDRAFT_198390</name>
</gene>
<sequence length="114" mass="12424">MAAVVDPLRYNNLVSLGEADAARQAPFVDDTINGPIRDVFIKHGVQDIFCLYLQHRHHTIDEGQAVVKVNGTAHLMNGQAMNDIVAFGNKIVPTTWMTSGDEVIPMELTVAPLG</sequence>
<protein>
    <submittedName>
        <fullName evidence="1">Uncharacterized protein</fullName>
    </submittedName>
</protein>
<dbReference type="OrthoDB" id="5416378at2759"/>
<dbReference type="RefSeq" id="XP_013959632.1">
    <property type="nucleotide sequence ID" value="XM_014104157.1"/>
</dbReference>
<keyword evidence="2" id="KW-1185">Reference proteome</keyword>
<accession>G9MIV9</accession>
<evidence type="ECO:0000313" key="1">
    <source>
        <dbReference type="EMBL" id="EHK25425.1"/>
    </source>
</evidence>
<dbReference type="Proteomes" id="UP000007115">
    <property type="component" value="Unassembled WGS sequence"/>
</dbReference>
<organism evidence="1 2">
    <name type="scientific">Hypocrea virens (strain Gv29-8 / FGSC 10586)</name>
    <name type="common">Gliocladium virens</name>
    <name type="synonym">Trichoderma virens</name>
    <dbReference type="NCBI Taxonomy" id="413071"/>
    <lineage>
        <taxon>Eukaryota</taxon>
        <taxon>Fungi</taxon>
        <taxon>Dikarya</taxon>
        <taxon>Ascomycota</taxon>
        <taxon>Pezizomycotina</taxon>
        <taxon>Sordariomycetes</taxon>
        <taxon>Hypocreomycetidae</taxon>
        <taxon>Hypocreales</taxon>
        <taxon>Hypocreaceae</taxon>
        <taxon>Trichoderma</taxon>
    </lineage>
</organism>
<dbReference type="STRING" id="413071.G9MIV9"/>
<comment type="caution">
    <text evidence="1">The sequence shown here is derived from an EMBL/GenBank/DDBJ whole genome shotgun (WGS) entry which is preliminary data.</text>
</comment>
<evidence type="ECO:0000313" key="2">
    <source>
        <dbReference type="Proteomes" id="UP000007115"/>
    </source>
</evidence>
<proteinExistence type="predicted"/>
<dbReference type="OMA" id="NGTAHLM"/>